<protein>
    <recommendedName>
        <fullName evidence="1">J domain-containing protein</fullName>
    </recommendedName>
</protein>
<dbReference type="Proteomes" id="UP000799291">
    <property type="component" value="Unassembled WGS sequence"/>
</dbReference>
<accession>A0A6G1JF22</accession>
<name>A0A6G1JF22_9PLEO</name>
<evidence type="ECO:0000259" key="1">
    <source>
        <dbReference type="PROSITE" id="PS50076"/>
    </source>
</evidence>
<dbReference type="EMBL" id="MU005572">
    <property type="protein sequence ID" value="KAF2689167.1"/>
    <property type="molecule type" value="Genomic_DNA"/>
</dbReference>
<feature type="domain" description="J" evidence="1">
    <location>
        <begin position="13"/>
        <end position="71"/>
    </location>
</feature>
<feature type="non-terminal residue" evidence="2">
    <location>
        <position position="193"/>
    </location>
</feature>
<organism evidence="2 3">
    <name type="scientific">Lentithecium fluviatile CBS 122367</name>
    <dbReference type="NCBI Taxonomy" id="1168545"/>
    <lineage>
        <taxon>Eukaryota</taxon>
        <taxon>Fungi</taxon>
        <taxon>Dikarya</taxon>
        <taxon>Ascomycota</taxon>
        <taxon>Pezizomycotina</taxon>
        <taxon>Dothideomycetes</taxon>
        <taxon>Pleosporomycetidae</taxon>
        <taxon>Pleosporales</taxon>
        <taxon>Massarineae</taxon>
        <taxon>Lentitheciaceae</taxon>
        <taxon>Lentithecium</taxon>
    </lineage>
</organism>
<dbReference type="OrthoDB" id="10250354at2759"/>
<dbReference type="AlphaFoldDB" id="A0A6G1JF22"/>
<evidence type="ECO:0000313" key="3">
    <source>
        <dbReference type="Proteomes" id="UP000799291"/>
    </source>
</evidence>
<dbReference type="SUPFAM" id="SSF46565">
    <property type="entry name" value="Chaperone J-domain"/>
    <property type="match status" value="1"/>
</dbReference>
<dbReference type="Gene3D" id="1.10.287.110">
    <property type="entry name" value="DnaJ domain"/>
    <property type="match status" value="1"/>
</dbReference>
<gene>
    <name evidence="2" type="ORF">K458DRAFT_276246</name>
</gene>
<dbReference type="PROSITE" id="PS50076">
    <property type="entry name" value="DNAJ_2"/>
    <property type="match status" value="1"/>
</dbReference>
<dbReference type="Pfam" id="PF00226">
    <property type="entry name" value="DnaJ"/>
    <property type="match status" value="1"/>
</dbReference>
<dbReference type="CDD" id="cd06257">
    <property type="entry name" value="DnaJ"/>
    <property type="match status" value="1"/>
</dbReference>
<dbReference type="InterPro" id="IPR036869">
    <property type="entry name" value="J_dom_sf"/>
</dbReference>
<evidence type="ECO:0000313" key="2">
    <source>
        <dbReference type="EMBL" id="KAF2689167.1"/>
    </source>
</evidence>
<feature type="non-terminal residue" evidence="2">
    <location>
        <position position="1"/>
    </location>
</feature>
<reference evidence="2" key="1">
    <citation type="journal article" date="2020" name="Stud. Mycol.">
        <title>101 Dothideomycetes genomes: a test case for predicting lifestyles and emergence of pathogens.</title>
        <authorList>
            <person name="Haridas S."/>
            <person name="Albert R."/>
            <person name="Binder M."/>
            <person name="Bloem J."/>
            <person name="Labutti K."/>
            <person name="Salamov A."/>
            <person name="Andreopoulos B."/>
            <person name="Baker S."/>
            <person name="Barry K."/>
            <person name="Bills G."/>
            <person name="Bluhm B."/>
            <person name="Cannon C."/>
            <person name="Castanera R."/>
            <person name="Culley D."/>
            <person name="Daum C."/>
            <person name="Ezra D."/>
            <person name="Gonzalez J."/>
            <person name="Henrissat B."/>
            <person name="Kuo A."/>
            <person name="Liang C."/>
            <person name="Lipzen A."/>
            <person name="Lutzoni F."/>
            <person name="Magnuson J."/>
            <person name="Mondo S."/>
            <person name="Nolan M."/>
            <person name="Ohm R."/>
            <person name="Pangilinan J."/>
            <person name="Park H.-J."/>
            <person name="Ramirez L."/>
            <person name="Alfaro M."/>
            <person name="Sun H."/>
            <person name="Tritt A."/>
            <person name="Yoshinaga Y."/>
            <person name="Zwiers L.-H."/>
            <person name="Turgeon B."/>
            <person name="Goodwin S."/>
            <person name="Spatafora J."/>
            <person name="Crous P."/>
            <person name="Grigoriev I."/>
        </authorList>
    </citation>
    <scope>NUCLEOTIDE SEQUENCE</scope>
    <source>
        <strain evidence="2">CBS 122367</strain>
    </source>
</reference>
<keyword evidence="3" id="KW-1185">Reference proteome</keyword>
<sequence length="193" mass="21665">TSSPTTSPDSFVDHYAVLGLDPWATTEEIKVAHRSLRGEYFRTDASKYLALQTAYAVLVNWEARRDYDKELRERLGLPAPPPSATAPASIQACPPWPLAVFKKRVEKTGSTGLPIPDASVCDFVDEEEVREKELEDNSANDPNYTLKHYRPVREPFLGSEPYISFVPILGAYEGRVRHARLKCARPRYVGVMA</sequence>
<proteinExistence type="predicted"/>
<dbReference type="InterPro" id="IPR001623">
    <property type="entry name" value="DnaJ_domain"/>
</dbReference>